<dbReference type="EMBL" id="NHRY01000195">
    <property type="protein sequence ID" value="PPQ31232.1"/>
    <property type="molecule type" value="Genomic_DNA"/>
</dbReference>
<dbReference type="Proteomes" id="UP000239724">
    <property type="component" value="Unassembled WGS sequence"/>
</dbReference>
<evidence type="ECO:0000256" key="2">
    <source>
        <dbReference type="SAM" id="MobiDB-lite"/>
    </source>
</evidence>
<proteinExistence type="predicted"/>
<comment type="caution">
    <text evidence="3">The sequence shown here is derived from an EMBL/GenBank/DDBJ whole genome shotgun (WGS) entry which is preliminary data.</text>
</comment>
<gene>
    <name evidence="3" type="ORF">CCS01_17815</name>
</gene>
<dbReference type="Pfam" id="PF07362">
    <property type="entry name" value="CcdA"/>
    <property type="match status" value="1"/>
</dbReference>
<organism evidence="3 4">
    <name type="scientific">Rhodopila globiformis</name>
    <name type="common">Rhodopseudomonas globiformis</name>
    <dbReference type="NCBI Taxonomy" id="1071"/>
    <lineage>
        <taxon>Bacteria</taxon>
        <taxon>Pseudomonadati</taxon>
        <taxon>Pseudomonadota</taxon>
        <taxon>Alphaproteobacteria</taxon>
        <taxon>Acetobacterales</taxon>
        <taxon>Acetobacteraceae</taxon>
        <taxon>Rhodopila</taxon>
    </lineage>
</organism>
<evidence type="ECO:0000313" key="4">
    <source>
        <dbReference type="Proteomes" id="UP000239724"/>
    </source>
</evidence>
<reference evidence="3 4" key="1">
    <citation type="journal article" date="2018" name="Arch. Microbiol.">
        <title>New insights into the metabolic potential of the phototrophic purple bacterium Rhodopila globiformis DSM 161(T) from its draft genome sequence and evidence for a vanadium-dependent nitrogenase.</title>
        <authorList>
            <person name="Imhoff J.F."/>
            <person name="Rahn T."/>
            <person name="Kunzel S."/>
            <person name="Neulinger S.C."/>
        </authorList>
    </citation>
    <scope>NUCLEOTIDE SEQUENCE [LARGE SCALE GENOMIC DNA]</scope>
    <source>
        <strain evidence="3 4">DSM 161</strain>
    </source>
</reference>
<evidence type="ECO:0000313" key="3">
    <source>
        <dbReference type="EMBL" id="PPQ31232.1"/>
    </source>
</evidence>
<accession>A0A2S6N9D6</accession>
<name>A0A2S6N9D6_RHOGL</name>
<sequence>MDTGDRPVRTPLYDHNARRKTVSVTLNSDLVARSVAHGINISRVAEAALIAAFEAAEKAAIVEEIKAAVRYTDELLRTHGYPFPESQAMFTPDEADDEHLNDDAA</sequence>
<protein>
    <submittedName>
        <fullName evidence="3">Uncharacterized protein</fullName>
    </submittedName>
</protein>
<feature type="compositionally biased region" description="Acidic residues" evidence="2">
    <location>
        <begin position="93"/>
        <end position="105"/>
    </location>
</feature>
<keyword evidence="1" id="KW-1277">Toxin-antitoxin system</keyword>
<keyword evidence="4" id="KW-1185">Reference proteome</keyword>
<dbReference type="InterPro" id="IPR009956">
    <property type="entry name" value="Post-segregation_anti-tox_CcdA"/>
</dbReference>
<dbReference type="AlphaFoldDB" id="A0A2S6N9D6"/>
<feature type="region of interest" description="Disordered" evidence="2">
    <location>
        <begin position="86"/>
        <end position="105"/>
    </location>
</feature>
<evidence type="ECO:0000256" key="1">
    <source>
        <dbReference type="ARBA" id="ARBA00022649"/>
    </source>
</evidence>